<protein>
    <submittedName>
        <fullName evidence="1">Uncharacterized protein</fullName>
    </submittedName>
</protein>
<evidence type="ECO:0000313" key="2">
    <source>
        <dbReference type="Proteomes" id="UP000188597"/>
    </source>
</evidence>
<proteinExistence type="predicted"/>
<sequence length="73" mass="8130">MTRRPQISITPIGLAYISGDWHDRDSAHHAEAALRTIWADLDSAGLTATLHAERAIHQARAEQMADTIVRNQE</sequence>
<organism evidence="1 2">
    <name type="scientific">Fictibacillus arsenicus</name>
    <dbReference type="NCBI Taxonomy" id="255247"/>
    <lineage>
        <taxon>Bacteria</taxon>
        <taxon>Bacillati</taxon>
        <taxon>Bacillota</taxon>
        <taxon>Bacilli</taxon>
        <taxon>Bacillales</taxon>
        <taxon>Fictibacillaceae</taxon>
        <taxon>Fictibacillus</taxon>
    </lineage>
</organism>
<evidence type="ECO:0000313" key="1">
    <source>
        <dbReference type="EMBL" id="OOE07012.1"/>
    </source>
</evidence>
<name>A0A1V3FZC7_9BACL</name>
<gene>
    <name evidence="1" type="ORF">UN64_19535</name>
</gene>
<reference evidence="1 2" key="1">
    <citation type="submission" date="2016-11" db="EMBL/GenBank/DDBJ databases">
        <authorList>
            <person name="Jaros S."/>
            <person name="Januszkiewicz K."/>
            <person name="Wedrychowicz H."/>
        </authorList>
    </citation>
    <scope>NUCLEOTIDE SEQUENCE [LARGE SCALE GENOMIC DNA]</scope>
    <source>
        <strain evidence="1 2">Con a/3</strain>
    </source>
</reference>
<dbReference type="AlphaFoldDB" id="A0A1V3FZC7"/>
<dbReference type="RefSeq" id="WP_077365885.1">
    <property type="nucleotide sequence ID" value="NZ_MQMF01000012.1"/>
</dbReference>
<dbReference type="EMBL" id="MQMF01000012">
    <property type="protein sequence ID" value="OOE07012.1"/>
    <property type="molecule type" value="Genomic_DNA"/>
</dbReference>
<comment type="caution">
    <text evidence="1">The sequence shown here is derived from an EMBL/GenBank/DDBJ whole genome shotgun (WGS) entry which is preliminary data.</text>
</comment>
<accession>A0A1V3FZC7</accession>
<dbReference type="Proteomes" id="UP000188597">
    <property type="component" value="Unassembled WGS sequence"/>
</dbReference>